<dbReference type="PANTHER" id="PTHR43630:SF2">
    <property type="entry name" value="GLYCOSYLTRANSFERASE"/>
    <property type="match status" value="1"/>
</dbReference>
<protein>
    <submittedName>
        <fullName evidence="2">Glycosyltransferase</fullName>
    </submittedName>
</protein>
<accession>A0A9D1SH60</accession>
<proteinExistence type="predicted"/>
<dbReference type="SUPFAM" id="SSF53448">
    <property type="entry name" value="Nucleotide-diphospho-sugar transferases"/>
    <property type="match status" value="1"/>
</dbReference>
<dbReference type="CDD" id="cd02511">
    <property type="entry name" value="Beta4Glucosyltransferase"/>
    <property type="match status" value="1"/>
</dbReference>
<evidence type="ECO:0000313" key="3">
    <source>
        <dbReference type="Proteomes" id="UP000824094"/>
    </source>
</evidence>
<evidence type="ECO:0000313" key="2">
    <source>
        <dbReference type="EMBL" id="HIU59825.1"/>
    </source>
</evidence>
<dbReference type="InterPro" id="IPR029044">
    <property type="entry name" value="Nucleotide-diphossugar_trans"/>
</dbReference>
<dbReference type="SMART" id="SM00028">
    <property type="entry name" value="TPR"/>
    <property type="match status" value="2"/>
</dbReference>
<dbReference type="PANTHER" id="PTHR43630">
    <property type="entry name" value="POLY-BETA-1,6-N-ACETYL-D-GLUCOSAMINE SYNTHASE"/>
    <property type="match status" value="1"/>
</dbReference>
<sequence length="356" mass="40607">MGKGKGATVSVCMIVKNEESVLGRALECLDFADEIVIADTGSEDNTKEVARRFTDKVYDFEWTDDFAAARNFIFSKGSSNYLMWLDADDVVTKENSEKLSKWKENAEADVLYCLYDAAFDENGTPTFSYYRERVVRNDPRARWAGFVHECIVPFGKSEYSDIRIEHRPPSGRKKQGRNLEIYRRHLQKGARFNAREKFYYGRELIFNGFKEEGIAVINGMLAMPDAFYVNCIEGLRTVAEAEISLGKAEAAKLSYLKSFMFGEPRAGIVNGLGRLAMARNDYEEAAFWFRAALNCRDHSAEGDFERPEERALIPYLQLTVCLWRLNDFEGAKRAHKAAEAIAPNHPSVAYNRQFFD</sequence>
<dbReference type="SUPFAM" id="SSF48452">
    <property type="entry name" value="TPR-like"/>
    <property type="match status" value="1"/>
</dbReference>
<dbReference type="Proteomes" id="UP000824094">
    <property type="component" value="Unassembled WGS sequence"/>
</dbReference>
<reference evidence="2" key="1">
    <citation type="submission" date="2020-10" db="EMBL/GenBank/DDBJ databases">
        <authorList>
            <person name="Gilroy R."/>
        </authorList>
    </citation>
    <scope>NUCLEOTIDE SEQUENCE</scope>
    <source>
        <strain evidence="2">18911</strain>
    </source>
</reference>
<name>A0A9D1SH60_9FIRM</name>
<dbReference type="Gene3D" id="1.25.40.10">
    <property type="entry name" value="Tetratricopeptide repeat domain"/>
    <property type="match status" value="1"/>
</dbReference>
<gene>
    <name evidence="2" type="ORF">IAB05_00375</name>
</gene>
<dbReference type="InterPro" id="IPR019734">
    <property type="entry name" value="TPR_rpt"/>
</dbReference>
<dbReference type="AlphaFoldDB" id="A0A9D1SH60"/>
<dbReference type="InterPro" id="IPR011990">
    <property type="entry name" value="TPR-like_helical_dom_sf"/>
</dbReference>
<feature type="domain" description="Glycosyltransferase 2-like" evidence="1">
    <location>
        <begin position="10"/>
        <end position="128"/>
    </location>
</feature>
<dbReference type="Gene3D" id="3.90.550.10">
    <property type="entry name" value="Spore Coat Polysaccharide Biosynthesis Protein SpsA, Chain A"/>
    <property type="match status" value="1"/>
</dbReference>
<dbReference type="EMBL" id="DVNF01000013">
    <property type="protein sequence ID" value="HIU59825.1"/>
    <property type="molecule type" value="Genomic_DNA"/>
</dbReference>
<comment type="caution">
    <text evidence="2">The sequence shown here is derived from an EMBL/GenBank/DDBJ whole genome shotgun (WGS) entry which is preliminary data.</text>
</comment>
<reference evidence="2" key="2">
    <citation type="journal article" date="2021" name="PeerJ">
        <title>Extensive microbial diversity within the chicken gut microbiome revealed by metagenomics and culture.</title>
        <authorList>
            <person name="Gilroy R."/>
            <person name="Ravi A."/>
            <person name="Getino M."/>
            <person name="Pursley I."/>
            <person name="Horton D.L."/>
            <person name="Alikhan N.F."/>
            <person name="Baker D."/>
            <person name="Gharbi K."/>
            <person name="Hall N."/>
            <person name="Watson M."/>
            <person name="Adriaenssens E.M."/>
            <person name="Foster-Nyarko E."/>
            <person name="Jarju S."/>
            <person name="Secka A."/>
            <person name="Antonio M."/>
            <person name="Oren A."/>
            <person name="Chaudhuri R.R."/>
            <person name="La Ragione R."/>
            <person name="Hildebrand F."/>
            <person name="Pallen M.J."/>
        </authorList>
    </citation>
    <scope>NUCLEOTIDE SEQUENCE</scope>
    <source>
        <strain evidence="2">18911</strain>
    </source>
</reference>
<dbReference type="InterPro" id="IPR001173">
    <property type="entry name" value="Glyco_trans_2-like"/>
</dbReference>
<organism evidence="2 3">
    <name type="scientific">Candidatus Stercoripulliclostridium merdigallinarum</name>
    <dbReference type="NCBI Taxonomy" id="2840951"/>
    <lineage>
        <taxon>Bacteria</taxon>
        <taxon>Bacillati</taxon>
        <taxon>Bacillota</taxon>
        <taxon>Clostridia</taxon>
        <taxon>Eubacteriales</taxon>
        <taxon>Candidatus Stercoripulliclostridium</taxon>
    </lineage>
</organism>
<dbReference type="Pfam" id="PF00535">
    <property type="entry name" value="Glycos_transf_2"/>
    <property type="match status" value="1"/>
</dbReference>
<evidence type="ECO:0000259" key="1">
    <source>
        <dbReference type="Pfam" id="PF00535"/>
    </source>
</evidence>